<sequence length="243" mass="28051">MHVQAIGAFRIGDLNLSDRVELADNGYTLLYVPIKERQETSRSPYHRLSRKIESATYNRSIFKQNELPDRSFVMLGHADVDNLHVMATNHPDWFDGSSKEAFLNREHVFKLAYRVFGKDIIGMFRSVALKGHANLFMLRYFSDVLKDIDFYGKTEKPRYDLLAYKRMRIDHYTHDIALADYNNLDFNFNTAKDNIDDYVPVSTNALSTKAFIEACLRKGGILYLVEVMGMLYGSVLIVTKEAR</sequence>
<protein>
    <submittedName>
        <fullName evidence="2">Uncharacterized protein</fullName>
    </submittedName>
</protein>
<evidence type="ECO:0000256" key="1">
    <source>
        <dbReference type="SAM" id="Phobius"/>
    </source>
</evidence>
<dbReference type="EMBL" id="BK015789">
    <property type="protein sequence ID" value="DAE24948.1"/>
    <property type="molecule type" value="Genomic_DNA"/>
</dbReference>
<keyword evidence="1" id="KW-1133">Transmembrane helix</keyword>
<keyword evidence="1" id="KW-0812">Transmembrane</keyword>
<name>A0A8S5R1Y6_9CAUD</name>
<reference evidence="2" key="1">
    <citation type="journal article" date="2021" name="Proc. Natl. Acad. Sci. U.S.A.">
        <title>A Catalog of Tens of Thousands of Viruses from Human Metagenomes Reveals Hidden Associations with Chronic Diseases.</title>
        <authorList>
            <person name="Tisza M.J."/>
            <person name="Buck C.B."/>
        </authorList>
    </citation>
    <scope>NUCLEOTIDE SEQUENCE</scope>
    <source>
        <strain evidence="2">Ctxjh1</strain>
    </source>
</reference>
<proteinExistence type="predicted"/>
<accession>A0A8S5R1Y6</accession>
<organism evidence="2">
    <name type="scientific">Myoviridae sp. ctxjh1</name>
    <dbReference type="NCBI Taxonomy" id="2826714"/>
    <lineage>
        <taxon>Viruses</taxon>
        <taxon>Duplodnaviria</taxon>
        <taxon>Heunggongvirae</taxon>
        <taxon>Uroviricota</taxon>
        <taxon>Caudoviricetes</taxon>
    </lineage>
</organism>
<feature type="transmembrane region" description="Helical" evidence="1">
    <location>
        <begin position="220"/>
        <end position="239"/>
    </location>
</feature>
<keyword evidence="1" id="KW-0472">Membrane</keyword>
<evidence type="ECO:0000313" key="2">
    <source>
        <dbReference type="EMBL" id="DAE24948.1"/>
    </source>
</evidence>